<dbReference type="PANTHER" id="PTHR43214">
    <property type="entry name" value="TWO-COMPONENT RESPONSE REGULATOR"/>
    <property type="match status" value="1"/>
</dbReference>
<dbReference type="SUPFAM" id="SSF48452">
    <property type="entry name" value="TPR-like"/>
    <property type="match status" value="1"/>
</dbReference>
<dbReference type="AlphaFoldDB" id="I0H5V5"/>
<dbReference type="EMBL" id="AP012319">
    <property type="protein sequence ID" value="BAL88392.1"/>
    <property type="molecule type" value="Genomic_DNA"/>
</dbReference>
<dbReference type="Proteomes" id="UP000007882">
    <property type="component" value="Chromosome"/>
</dbReference>
<dbReference type="Gene3D" id="1.25.40.10">
    <property type="entry name" value="Tetratricopeptide repeat domain"/>
    <property type="match status" value="2"/>
</dbReference>
<evidence type="ECO:0000256" key="4">
    <source>
        <dbReference type="SAM" id="MobiDB-lite"/>
    </source>
</evidence>
<evidence type="ECO:0000256" key="2">
    <source>
        <dbReference type="ARBA" id="ARBA00023125"/>
    </source>
</evidence>
<name>I0H5V5_ACTM4</name>
<dbReference type="InterPro" id="IPR036388">
    <property type="entry name" value="WH-like_DNA-bd_sf"/>
</dbReference>
<dbReference type="CDD" id="cd06170">
    <property type="entry name" value="LuxR_C_like"/>
    <property type="match status" value="1"/>
</dbReference>
<evidence type="ECO:0000259" key="5">
    <source>
        <dbReference type="PROSITE" id="PS50043"/>
    </source>
</evidence>
<reference evidence="6 7" key="1">
    <citation type="submission" date="2012-02" db="EMBL/GenBank/DDBJ databases">
        <title>Complete genome sequence of Actinoplanes missouriensis 431 (= NBRC 102363).</title>
        <authorList>
            <person name="Ohnishi Y."/>
            <person name="Ishikawa J."/>
            <person name="Sekine M."/>
            <person name="Hosoyama A."/>
            <person name="Harada T."/>
            <person name="Narita H."/>
            <person name="Hata T."/>
            <person name="Konno Y."/>
            <person name="Tutikane K."/>
            <person name="Fujita N."/>
            <person name="Horinouchi S."/>
            <person name="Hayakawa M."/>
        </authorList>
    </citation>
    <scope>NUCLEOTIDE SEQUENCE [LARGE SCALE GENOMIC DNA]</scope>
    <source>
        <strain evidence="7">ATCC 14538 / DSM 43046 / CBS 188.64 / JCM 3121 / NBRC 102363 / NCIMB 12654 / NRRL B-3342 / UNCC 431</strain>
    </source>
</reference>
<dbReference type="SUPFAM" id="SSF52540">
    <property type="entry name" value="P-loop containing nucleoside triphosphate hydrolases"/>
    <property type="match status" value="1"/>
</dbReference>
<evidence type="ECO:0000313" key="6">
    <source>
        <dbReference type="EMBL" id="BAL88392.1"/>
    </source>
</evidence>
<dbReference type="RefSeq" id="WP_014443287.1">
    <property type="nucleotide sequence ID" value="NC_017093.1"/>
</dbReference>
<dbReference type="InterPro" id="IPR041664">
    <property type="entry name" value="AAA_16"/>
</dbReference>
<dbReference type="InterPro" id="IPR011990">
    <property type="entry name" value="TPR-like_helical_dom_sf"/>
</dbReference>
<dbReference type="Pfam" id="PF00196">
    <property type="entry name" value="GerE"/>
    <property type="match status" value="1"/>
</dbReference>
<protein>
    <submittedName>
        <fullName evidence="6">Putative LuxR-family transcriptional regulator</fullName>
    </submittedName>
</protein>
<dbReference type="Pfam" id="PF13191">
    <property type="entry name" value="AAA_16"/>
    <property type="match status" value="1"/>
</dbReference>
<dbReference type="PANTHER" id="PTHR43214:SF24">
    <property type="entry name" value="TRANSCRIPTIONAL REGULATORY PROTEIN NARL-RELATED"/>
    <property type="match status" value="1"/>
</dbReference>
<dbReference type="InterPro" id="IPR039420">
    <property type="entry name" value="WalR-like"/>
</dbReference>
<dbReference type="eggNOG" id="COG2909">
    <property type="taxonomic scope" value="Bacteria"/>
</dbReference>
<dbReference type="STRING" id="512565.AMIS_31720"/>
<dbReference type="GO" id="GO:0003677">
    <property type="term" value="F:DNA binding"/>
    <property type="evidence" value="ECO:0007669"/>
    <property type="project" value="UniProtKB-KW"/>
</dbReference>
<dbReference type="GO" id="GO:0006355">
    <property type="term" value="P:regulation of DNA-templated transcription"/>
    <property type="evidence" value="ECO:0007669"/>
    <property type="project" value="InterPro"/>
</dbReference>
<dbReference type="PATRIC" id="fig|512565.3.peg.3166"/>
<keyword evidence="7" id="KW-1185">Reference proteome</keyword>
<dbReference type="SUPFAM" id="SSF46894">
    <property type="entry name" value="C-terminal effector domain of the bipartite response regulators"/>
    <property type="match status" value="1"/>
</dbReference>
<dbReference type="SMART" id="SM00421">
    <property type="entry name" value="HTH_LUXR"/>
    <property type="match status" value="1"/>
</dbReference>
<gene>
    <name evidence="6" type="ordered locus">AMIS_31720</name>
</gene>
<proteinExistence type="predicted"/>
<organism evidence="6 7">
    <name type="scientific">Actinoplanes missouriensis (strain ATCC 14538 / DSM 43046 / CBS 188.64 / JCM 3121 / NBRC 102363 / NCIMB 12654 / NRRL B-3342 / UNCC 431)</name>
    <dbReference type="NCBI Taxonomy" id="512565"/>
    <lineage>
        <taxon>Bacteria</taxon>
        <taxon>Bacillati</taxon>
        <taxon>Actinomycetota</taxon>
        <taxon>Actinomycetes</taxon>
        <taxon>Micromonosporales</taxon>
        <taxon>Micromonosporaceae</taxon>
        <taxon>Actinoplanes</taxon>
    </lineage>
</organism>
<dbReference type="KEGG" id="ams:AMIS_31720"/>
<dbReference type="InterPro" id="IPR027417">
    <property type="entry name" value="P-loop_NTPase"/>
</dbReference>
<keyword evidence="3" id="KW-0804">Transcription</keyword>
<dbReference type="PRINTS" id="PR00038">
    <property type="entry name" value="HTHLUXR"/>
</dbReference>
<feature type="domain" description="HTH luxR-type" evidence="5">
    <location>
        <begin position="807"/>
        <end position="872"/>
    </location>
</feature>
<sequence length="873" mass="91909">MGVEPGTALPGRARELADLTAAVDAAARGPVAVLLRGQAGIGKTALLDAAVAHARLRGHRCVQVQGAEPLLTTHGIDPTGLPEHLRGAPAAPDLRPAAVTALVVALEQLARDRPALIVADDADRADDTWMRLLTTALQSSSARVALLIGARDERYLPWVSPGIVRYEIGPLPEDAAARLLGASPSRRTGDLRRAAGNPLALRLLREPATALPPEFSRRVQALPETTRWLLAHAAVAGDDERITTLTRAAGASPDLRDWAPAERAGLVVVRDGHVRFPHPLIRMAAVAGYPAEQIARAHRELAATTGDAFRRAEHLAHAATGPDETVAAALEDAAAGAIRRTDYPAATRALQLAAELSPDGADAASRYARAVFAAHRSGEPEWALDLYDRALSLTRDPDVTGVAACGAGFALLHLAQPWEAFEVTARAARRGPADTQVALTTVVVAAAAALLSGAPAHREQLPGLLALAGSGAGGPLGESMIPCAEAGLARAAIRAMSDPAGYARTASSPQPAGKGPADLTRTLFAGTIAFLLDDSLTAATELRAAWELGVNFGAPGSTLASFPLLVTALIDGGKWSDAERLLDVAAQRATAVRSPYLSIVVPALRAALRALRGDGPAPPVAGLPTLPGTSLSDSLRERAAGLTALSAGDHARAYAHFRRLFDEDGDPRHYFLGPRSLPQLALSAAGAGHAEQARRILDRCRRAAGDAPGSRMVMLLAHAAALLDETPAAEQWFQKAIEDTQRALHWPLEYAEAQLAFGLWLRTRRRGQLARAHLLPARDTFLRLGAHAHAEQAGKALPPEQPSAGQTANPLDALTPHQRMVAELVAAGLTNKQIAERLHLSPRTVASHLYRLYPELGVRNRHQLRTLLDGGGV</sequence>
<evidence type="ECO:0000256" key="1">
    <source>
        <dbReference type="ARBA" id="ARBA00023015"/>
    </source>
</evidence>
<keyword evidence="1" id="KW-0805">Transcription regulation</keyword>
<dbReference type="Gene3D" id="1.10.10.10">
    <property type="entry name" value="Winged helix-like DNA-binding domain superfamily/Winged helix DNA-binding domain"/>
    <property type="match status" value="1"/>
</dbReference>
<evidence type="ECO:0000256" key="3">
    <source>
        <dbReference type="ARBA" id="ARBA00023163"/>
    </source>
</evidence>
<accession>I0H5V5</accession>
<evidence type="ECO:0000313" key="7">
    <source>
        <dbReference type="Proteomes" id="UP000007882"/>
    </source>
</evidence>
<dbReference type="InterPro" id="IPR016032">
    <property type="entry name" value="Sig_transdc_resp-reg_C-effctor"/>
</dbReference>
<dbReference type="InterPro" id="IPR000792">
    <property type="entry name" value="Tscrpt_reg_LuxR_C"/>
</dbReference>
<feature type="region of interest" description="Disordered" evidence="4">
    <location>
        <begin position="791"/>
        <end position="811"/>
    </location>
</feature>
<keyword evidence="2" id="KW-0238">DNA-binding</keyword>
<dbReference type="Gene3D" id="3.40.50.300">
    <property type="entry name" value="P-loop containing nucleotide triphosphate hydrolases"/>
    <property type="match status" value="1"/>
</dbReference>
<dbReference type="PROSITE" id="PS50043">
    <property type="entry name" value="HTH_LUXR_2"/>
    <property type="match status" value="1"/>
</dbReference>
<dbReference type="HOGENOM" id="CLU_006850_4_1_11"/>